<dbReference type="InterPro" id="IPR007487">
    <property type="entry name" value="ABC_transpt-TYRBP-like"/>
</dbReference>
<keyword evidence="1" id="KW-0732">Signal</keyword>
<accession>A0A1I0IXE2</accession>
<reference evidence="3" key="1">
    <citation type="submission" date="2016-10" db="EMBL/GenBank/DDBJ databases">
        <authorList>
            <person name="Varghese N."/>
            <person name="Submissions S."/>
        </authorList>
    </citation>
    <scope>NUCLEOTIDE SEQUENCE [LARGE SCALE GENOMIC DNA]</scope>
    <source>
        <strain evidence="3">NLAE-zl-G277</strain>
    </source>
</reference>
<dbReference type="Pfam" id="PF04392">
    <property type="entry name" value="ABC_sub_bind"/>
    <property type="match status" value="1"/>
</dbReference>
<feature type="chain" id="PRO_5011795387" evidence="1">
    <location>
        <begin position="24"/>
        <end position="398"/>
    </location>
</feature>
<protein>
    <submittedName>
        <fullName evidence="2">ABC transporter substrate binding protein</fullName>
    </submittedName>
</protein>
<name>A0A1I0IXE2_9FIRM</name>
<dbReference type="EMBL" id="FOIM01000024">
    <property type="protein sequence ID" value="SEU02019.1"/>
    <property type="molecule type" value="Genomic_DNA"/>
</dbReference>
<evidence type="ECO:0000313" key="3">
    <source>
        <dbReference type="Proteomes" id="UP000198508"/>
    </source>
</evidence>
<evidence type="ECO:0000256" key="1">
    <source>
        <dbReference type="SAM" id="SignalP"/>
    </source>
</evidence>
<keyword evidence="3" id="KW-1185">Reference proteome</keyword>
<dbReference type="RefSeq" id="WP_092367939.1">
    <property type="nucleotide sequence ID" value="NZ_FOIM01000024.1"/>
</dbReference>
<dbReference type="AlphaFoldDB" id="A0A1I0IXE2"/>
<dbReference type="Gene3D" id="3.40.50.2300">
    <property type="match status" value="2"/>
</dbReference>
<gene>
    <name evidence="2" type="ORF">SAMN05216313_12484</name>
</gene>
<feature type="signal peptide" evidence="1">
    <location>
        <begin position="1"/>
        <end position="23"/>
    </location>
</feature>
<proteinExistence type="predicted"/>
<organism evidence="2 3">
    <name type="scientific">Enterocloster lavalensis</name>
    <dbReference type="NCBI Taxonomy" id="460384"/>
    <lineage>
        <taxon>Bacteria</taxon>
        <taxon>Bacillati</taxon>
        <taxon>Bacillota</taxon>
        <taxon>Clostridia</taxon>
        <taxon>Lachnospirales</taxon>
        <taxon>Lachnospiraceae</taxon>
        <taxon>Enterocloster</taxon>
    </lineage>
</organism>
<dbReference type="Proteomes" id="UP000198508">
    <property type="component" value="Unassembled WGS sequence"/>
</dbReference>
<evidence type="ECO:0000313" key="2">
    <source>
        <dbReference type="EMBL" id="SEU02019.1"/>
    </source>
</evidence>
<dbReference type="STRING" id="460384.SAMN05216313_12484"/>
<sequence>MKKWTVVFLCLLMLFPAGVYLFAARTSGDEEGMRGAEEFFKARENTNPPAARSDGGKHRIAYVDIDPYPASGEMLYYLIRELMSTGWIRLDGELPFDPDNTDARELIGYLADRDLGDYVEFSREACYYLAVDGEEASRESLQGLLDGGEVDLIFCNGTWPGTFAMTLENEDVPVMVYFCVDPVGAGISLSDQYSGRKNVWCHVNYSVYSNQIQFYYDNYPFTNIGMIYYDENVAAMRAYRQAARENCFVITEKKIETLTDASPESTQRYYEMLAQVFEELCGDGIDGFMLNTDIIKDESRIRGMLEVFYERGIPVFVQNGEYYVENGALMVVTASDAREQAPFVADVFARILNGEKPGQINQIFITPPYLSINLAVADRLHYKVGEELILSAEKLYTK</sequence>